<name>A0AAD6T569_9AGAR</name>
<keyword evidence="2" id="KW-1185">Reference proteome</keyword>
<organism evidence="1 2">
    <name type="scientific">Mycena alexandri</name>
    <dbReference type="NCBI Taxonomy" id="1745969"/>
    <lineage>
        <taxon>Eukaryota</taxon>
        <taxon>Fungi</taxon>
        <taxon>Dikarya</taxon>
        <taxon>Basidiomycota</taxon>
        <taxon>Agaricomycotina</taxon>
        <taxon>Agaricomycetes</taxon>
        <taxon>Agaricomycetidae</taxon>
        <taxon>Agaricales</taxon>
        <taxon>Marasmiineae</taxon>
        <taxon>Mycenaceae</taxon>
        <taxon>Mycena</taxon>
    </lineage>
</organism>
<dbReference type="AlphaFoldDB" id="A0AAD6T569"/>
<sequence>MAILCDIIRGSESCASDFRSTIIYFYHSRISKQSRILSKCFRSHNCALARLLYALFLRLNTIRYDSLDGGAKEVTARCPEAQKLVFMYIKKMLGLVTTRMSLVRFLFSLVA</sequence>
<evidence type="ECO:0000313" key="1">
    <source>
        <dbReference type="EMBL" id="KAJ7038665.1"/>
    </source>
</evidence>
<dbReference type="EMBL" id="JARJCM010000030">
    <property type="protein sequence ID" value="KAJ7038665.1"/>
    <property type="molecule type" value="Genomic_DNA"/>
</dbReference>
<gene>
    <name evidence="1" type="ORF">C8F04DRAFT_1255590</name>
</gene>
<reference evidence="1" key="1">
    <citation type="submission" date="2023-03" db="EMBL/GenBank/DDBJ databases">
        <title>Massive genome expansion in bonnet fungi (Mycena s.s.) driven by repeated elements and novel gene families across ecological guilds.</title>
        <authorList>
            <consortium name="Lawrence Berkeley National Laboratory"/>
            <person name="Harder C.B."/>
            <person name="Miyauchi S."/>
            <person name="Viragh M."/>
            <person name="Kuo A."/>
            <person name="Thoen E."/>
            <person name="Andreopoulos B."/>
            <person name="Lu D."/>
            <person name="Skrede I."/>
            <person name="Drula E."/>
            <person name="Henrissat B."/>
            <person name="Morin E."/>
            <person name="Kohler A."/>
            <person name="Barry K."/>
            <person name="LaButti K."/>
            <person name="Morin E."/>
            <person name="Salamov A."/>
            <person name="Lipzen A."/>
            <person name="Mereny Z."/>
            <person name="Hegedus B."/>
            <person name="Baldrian P."/>
            <person name="Stursova M."/>
            <person name="Weitz H."/>
            <person name="Taylor A."/>
            <person name="Grigoriev I.V."/>
            <person name="Nagy L.G."/>
            <person name="Martin F."/>
            <person name="Kauserud H."/>
        </authorList>
    </citation>
    <scope>NUCLEOTIDE SEQUENCE</scope>
    <source>
        <strain evidence="1">CBHHK200</strain>
    </source>
</reference>
<dbReference type="Proteomes" id="UP001218188">
    <property type="component" value="Unassembled WGS sequence"/>
</dbReference>
<accession>A0AAD6T569</accession>
<comment type="caution">
    <text evidence="1">The sequence shown here is derived from an EMBL/GenBank/DDBJ whole genome shotgun (WGS) entry which is preliminary data.</text>
</comment>
<proteinExistence type="predicted"/>
<evidence type="ECO:0000313" key="2">
    <source>
        <dbReference type="Proteomes" id="UP001218188"/>
    </source>
</evidence>
<protein>
    <submittedName>
        <fullName evidence="1">Uncharacterized protein</fullName>
    </submittedName>
</protein>